<keyword evidence="2 8" id="KW-0328">Glycosyltransferase</keyword>
<feature type="binding site" evidence="8">
    <location>
        <position position="150"/>
    </location>
    <ligand>
        <name>xanthine</name>
        <dbReference type="ChEBI" id="CHEBI:17712"/>
    </ligand>
</feature>
<dbReference type="GO" id="GO:0000287">
    <property type="term" value="F:magnesium ion binding"/>
    <property type="evidence" value="ECO:0007669"/>
    <property type="project" value="UniProtKB-UniRule"/>
</dbReference>
<dbReference type="GO" id="GO:0005886">
    <property type="term" value="C:plasma membrane"/>
    <property type="evidence" value="ECO:0007669"/>
    <property type="project" value="UniProtKB-SubCell"/>
</dbReference>
<feature type="binding site" evidence="8">
    <location>
        <position position="107"/>
    </location>
    <ligand>
        <name>guanine</name>
        <dbReference type="ChEBI" id="CHEBI:16235"/>
    </ligand>
</feature>
<keyword evidence="1 8" id="KW-1003">Cell membrane</keyword>
<evidence type="ECO:0000259" key="9">
    <source>
        <dbReference type="Pfam" id="PF00156"/>
    </source>
</evidence>
<dbReference type="InterPro" id="IPR000836">
    <property type="entry name" value="PRTase_dom"/>
</dbReference>
<proteinExistence type="inferred from homology"/>
<feature type="binding site" evidence="8">
    <location>
        <begin position="52"/>
        <end position="53"/>
    </location>
    <ligand>
        <name>5-phospho-alpha-D-ribose 1-diphosphate</name>
        <dbReference type="ChEBI" id="CHEBI:58017"/>
    </ligand>
</feature>
<keyword evidence="5 8" id="KW-0660">Purine salvage</keyword>
<comment type="function">
    <text evidence="8">Purine salvage pathway enzyme that catalyzes the transfer of the ribosyl-5-phosphate group from 5-phospho-alpha-D-ribose 1-diphosphate (PRPP) to the N9 position of the 6-oxopurines guanine and xanthine to form the corresponding ribonucleotides GMP (guanosine 5'-monophosphate) and XMP (xanthosine 5'-monophosphate), with the release of PPi. To a lesser extent, also acts on hypoxanthine.</text>
</comment>
<dbReference type="InterPro" id="IPR029057">
    <property type="entry name" value="PRTase-like"/>
</dbReference>
<comment type="catalytic activity">
    <reaction evidence="8">
        <text>GMP + diphosphate = guanine + 5-phospho-alpha-D-ribose 1-diphosphate</text>
        <dbReference type="Rhea" id="RHEA:25424"/>
        <dbReference type="ChEBI" id="CHEBI:16235"/>
        <dbReference type="ChEBI" id="CHEBI:33019"/>
        <dbReference type="ChEBI" id="CHEBI:58017"/>
        <dbReference type="ChEBI" id="CHEBI:58115"/>
    </reaction>
</comment>
<dbReference type="CDD" id="cd06223">
    <property type="entry name" value="PRTases_typeI"/>
    <property type="match status" value="1"/>
</dbReference>
<dbReference type="UniPathway" id="UPA00909">
    <property type="reaction ID" value="UER00887"/>
</dbReference>
<evidence type="ECO:0000313" key="11">
    <source>
        <dbReference type="Proteomes" id="UP000244934"/>
    </source>
</evidence>
<name>A0A2R8CPY6_9GAMM</name>
<comment type="pathway">
    <text evidence="8">Purine metabolism; XMP biosynthesis via salvage pathway; XMP from xanthine: step 1/1.</text>
</comment>
<comment type="similarity">
    <text evidence="8">Belongs to the purine/pyrimidine phosphoribosyltransferase family. XGPT subfamily.</text>
</comment>
<dbReference type="SUPFAM" id="SSF53271">
    <property type="entry name" value="PRTase-like"/>
    <property type="match status" value="1"/>
</dbReference>
<organism evidence="10 11">
    <name type="scientific">Kushneria phyllosphaerae</name>
    <dbReference type="NCBI Taxonomy" id="2100822"/>
    <lineage>
        <taxon>Bacteria</taxon>
        <taxon>Pseudomonadati</taxon>
        <taxon>Pseudomonadota</taxon>
        <taxon>Gammaproteobacteria</taxon>
        <taxon>Oceanospirillales</taxon>
        <taxon>Halomonadaceae</taxon>
        <taxon>Kushneria</taxon>
    </lineage>
</organism>
<evidence type="ECO:0000256" key="3">
    <source>
        <dbReference type="ARBA" id="ARBA00022679"/>
    </source>
</evidence>
<gene>
    <name evidence="8 10" type="primary">gpt</name>
    <name evidence="10" type="ORF">KSP9073_02976</name>
</gene>
<feature type="domain" description="Phosphoribosyltransferase" evidence="9">
    <location>
        <begin position="31"/>
        <end position="158"/>
    </location>
</feature>
<dbReference type="NCBIfam" id="NF006613">
    <property type="entry name" value="PRK09177.1"/>
    <property type="match status" value="1"/>
</dbReference>
<evidence type="ECO:0000256" key="8">
    <source>
        <dbReference type="HAMAP-Rule" id="MF_01903"/>
    </source>
</evidence>
<dbReference type="GO" id="GO:0052657">
    <property type="term" value="F:guanine phosphoribosyltransferase activity"/>
    <property type="evidence" value="ECO:0007669"/>
    <property type="project" value="RHEA"/>
</dbReference>
<dbReference type="GO" id="GO:0005829">
    <property type="term" value="C:cytosol"/>
    <property type="evidence" value="ECO:0007669"/>
    <property type="project" value="TreeGrafter"/>
</dbReference>
<dbReference type="GO" id="GO:0032264">
    <property type="term" value="P:IMP salvage"/>
    <property type="evidence" value="ECO:0007669"/>
    <property type="project" value="TreeGrafter"/>
</dbReference>
<keyword evidence="6 8" id="KW-0460">Magnesium</keyword>
<keyword evidence="11" id="KW-1185">Reference proteome</keyword>
<dbReference type="UniPathway" id="UPA00602">
    <property type="reaction ID" value="UER00658"/>
</dbReference>
<dbReference type="Gene3D" id="3.40.50.2020">
    <property type="match status" value="1"/>
</dbReference>
<protein>
    <recommendedName>
        <fullName evidence="8">Xanthine-guanine phosphoribosyltransferase</fullName>
        <shortName evidence="8">XGPRT</shortName>
        <ecNumber evidence="8">2.4.2.22</ecNumber>
    </recommendedName>
    <alternativeName>
        <fullName evidence="8">Xanthine phosphoribosyltransferase</fullName>
    </alternativeName>
</protein>
<dbReference type="GO" id="GO:0006166">
    <property type="term" value="P:purine ribonucleoside salvage"/>
    <property type="evidence" value="ECO:0007669"/>
    <property type="project" value="UniProtKB-KW"/>
</dbReference>
<dbReference type="GO" id="GO:0000310">
    <property type="term" value="F:xanthine phosphoribosyltransferase activity"/>
    <property type="evidence" value="ECO:0007669"/>
    <property type="project" value="UniProtKB-UniRule"/>
</dbReference>
<dbReference type="GO" id="GO:0004422">
    <property type="term" value="F:hypoxanthine phosphoribosyltransferase activity"/>
    <property type="evidence" value="ECO:0007669"/>
    <property type="project" value="TreeGrafter"/>
</dbReference>
<comment type="subunit">
    <text evidence="8">Homotetramer.</text>
</comment>
<evidence type="ECO:0000256" key="4">
    <source>
        <dbReference type="ARBA" id="ARBA00022723"/>
    </source>
</evidence>
<reference evidence="11" key="1">
    <citation type="submission" date="2018-03" db="EMBL/GenBank/DDBJ databases">
        <authorList>
            <person name="Navarro De La Torre S."/>
        </authorList>
    </citation>
    <scope>NUCLEOTIDE SEQUENCE [LARGE SCALE GENOMIC DNA]</scope>
    <source>
        <strain evidence="11">EAod3</strain>
    </source>
</reference>
<feature type="binding site" evidence="8">
    <location>
        <position position="150"/>
    </location>
    <ligand>
        <name>guanine</name>
        <dbReference type="ChEBI" id="CHEBI:16235"/>
    </ligand>
</feature>
<evidence type="ECO:0000256" key="6">
    <source>
        <dbReference type="ARBA" id="ARBA00022842"/>
    </source>
</evidence>
<keyword evidence="3 8" id="KW-0808">Transferase</keyword>
<dbReference type="GO" id="GO:0032265">
    <property type="term" value="P:XMP salvage"/>
    <property type="evidence" value="ECO:0007669"/>
    <property type="project" value="UniProtKB-UniRule"/>
</dbReference>
<feature type="binding site" evidence="8">
    <location>
        <position position="107"/>
    </location>
    <ligand>
        <name>xanthine</name>
        <dbReference type="ChEBI" id="CHEBI:17712"/>
    </ligand>
</feature>
<feature type="binding site" evidence="8">
    <location>
        <begin position="103"/>
        <end position="111"/>
    </location>
    <ligand>
        <name>5-phospho-alpha-D-ribose 1-diphosphate</name>
        <dbReference type="ChEBI" id="CHEBI:58017"/>
    </ligand>
</feature>
<evidence type="ECO:0000313" key="10">
    <source>
        <dbReference type="EMBL" id="SPJ34929.1"/>
    </source>
</evidence>
<dbReference type="Proteomes" id="UP000244934">
    <property type="component" value="Unassembled WGS sequence"/>
</dbReference>
<dbReference type="GO" id="GO:0032263">
    <property type="term" value="P:GMP salvage"/>
    <property type="evidence" value="ECO:0007669"/>
    <property type="project" value="UniProtKB-UniRule"/>
</dbReference>
<feature type="binding site" evidence="8">
    <location>
        <begin position="149"/>
        <end position="150"/>
    </location>
    <ligand>
        <name>GMP</name>
        <dbReference type="ChEBI" id="CHEBI:58115"/>
    </ligand>
</feature>
<comment type="pathway">
    <text evidence="8">Purine metabolism; GMP biosynthesis via salvage pathway; GMP from guanine: step 1/1.</text>
</comment>
<dbReference type="AlphaFoldDB" id="A0A2R8CPY6"/>
<sequence>MRVSPDAQDISMSTERYHNQFTISWDRLHRDVRMLCHQLVGRDFKGIVAVTRGGLIPAALIARELDIRLIDTVCIKSYEHMEQSGINVLKGIDHDGDGWLLVDDLVDTGKTAGAVREMLPRAHFVTIYAKPEGRPMVDQYLTEVAQDTWIQFPWDMGVSFVEPLVDQLRTRKE</sequence>
<dbReference type="HAMAP" id="MF_01903">
    <property type="entry name" value="XGPRT"/>
    <property type="match status" value="1"/>
</dbReference>
<comment type="catalytic activity">
    <reaction evidence="8">
        <text>IMP + diphosphate = hypoxanthine + 5-phospho-alpha-D-ribose 1-diphosphate</text>
        <dbReference type="Rhea" id="RHEA:17973"/>
        <dbReference type="ChEBI" id="CHEBI:17368"/>
        <dbReference type="ChEBI" id="CHEBI:33019"/>
        <dbReference type="ChEBI" id="CHEBI:58017"/>
        <dbReference type="ChEBI" id="CHEBI:58053"/>
    </reaction>
</comment>
<evidence type="ECO:0000256" key="1">
    <source>
        <dbReference type="ARBA" id="ARBA00022475"/>
    </source>
</evidence>
<comment type="catalytic activity">
    <reaction evidence="8">
        <text>XMP + diphosphate = xanthine + 5-phospho-alpha-D-ribose 1-diphosphate</text>
        <dbReference type="Rhea" id="RHEA:10800"/>
        <dbReference type="ChEBI" id="CHEBI:17712"/>
        <dbReference type="ChEBI" id="CHEBI:33019"/>
        <dbReference type="ChEBI" id="CHEBI:57464"/>
        <dbReference type="ChEBI" id="CHEBI:58017"/>
        <dbReference type="EC" id="2.4.2.22"/>
    </reaction>
</comment>
<dbReference type="PANTHER" id="PTHR39563:SF1">
    <property type="entry name" value="XANTHINE-GUANINE PHOSPHORIBOSYLTRANSFERASE"/>
    <property type="match status" value="1"/>
</dbReference>
<comment type="subcellular location">
    <subcellularLocation>
        <location evidence="8">Cell membrane</location>
        <topology evidence="8">Peripheral membrane protein</topology>
    </subcellularLocation>
</comment>
<evidence type="ECO:0000256" key="5">
    <source>
        <dbReference type="ARBA" id="ARBA00022726"/>
    </source>
</evidence>
<feature type="binding site" evidence="8">
    <location>
        <begin position="107"/>
        <end position="111"/>
    </location>
    <ligand>
        <name>GMP</name>
        <dbReference type="ChEBI" id="CHEBI:58115"/>
    </ligand>
</feature>
<evidence type="ECO:0000256" key="7">
    <source>
        <dbReference type="ARBA" id="ARBA00023136"/>
    </source>
</evidence>
<evidence type="ECO:0000256" key="2">
    <source>
        <dbReference type="ARBA" id="ARBA00022676"/>
    </source>
</evidence>
<dbReference type="InterPro" id="IPR023747">
    <property type="entry name" value="Xanthine_Guanine_PRibTrfase"/>
</dbReference>
<dbReference type="Pfam" id="PF00156">
    <property type="entry name" value="Pribosyltran"/>
    <property type="match status" value="1"/>
</dbReference>
<comment type="caution">
    <text evidence="8">Lacks conserved residue(s) required for the propagation of feature annotation.</text>
</comment>
<keyword evidence="4 8" id="KW-0479">Metal-binding</keyword>
<dbReference type="EC" id="2.4.2.22" evidence="8"/>
<comment type="cofactor">
    <cofactor evidence="8">
        <name>Mg(2+)</name>
        <dbReference type="ChEBI" id="CHEBI:18420"/>
    </cofactor>
</comment>
<keyword evidence="7 8" id="KW-0472">Membrane</keyword>
<dbReference type="EMBL" id="ONZI01000004">
    <property type="protein sequence ID" value="SPJ34929.1"/>
    <property type="molecule type" value="Genomic_DNA"/>
</dbReference>
<feature type="binding site" evidence="8">
    <location>
        <position position="104"/>
    </location>
    <ligand>
        <name>Mg(2+)</name>
        <dbReference type="ChEBI" id="CHEBI:18420"/>
    </ligand>
</feature>
<accession>A0A2R8CPY6</accession>
<dbReference type="PANTHER" id="PTHR39563">
    <property type="entry name" value="XANTHINE PHOSPHORIBOSYLTRANSFERASE"/>
    <property type="match status" value="1"/>
</dbReference>